<dbReference type="EMBL" id="JAAWWK010000002">
    <property type="protein sequence ID" value="NKI16719.1"/>
    <property type="molecule type" value="Genomic_DNA"/>
</dbReference>
<comment type="caution">
    <text evidence="1">The sequence shown here is derived from an EMBL/GenBank/DDBJ whole genome shotgun (WGS) entry which is preliminary data.</text>
</comment>
<keyword evidence="2" id="KW-1185">Reference proteome</keyword>
<name>A0ABX1GEQ6_9GAMM</name>
<dbReference type="Proteomes" id="UP000765845">
    <property type="component" value="Unassembled WGS sequence"/>
</dbReference>
<accession>A0ABX1GEQ6</accession>
<protein>
    <submittedName>
        <fullName evidence="1">Uncharacterized protein</fullName>
    </submittedName>
</protein>
<proteinExistence type="predicted"/>
<evidence type="ECO:0000313" key="1">
    <source>
        <dbReference type="EMBL" id="NKI16719.1"/>
    </source>
</evidence>
<evidence type="ECO:0000313" key="2">
    <source>
        <dbReference type="Proteomes" id="UP000765845"/>
    </source>
</evidence>
<reference evidence="1 2" key="1">
    <citation type="submission" date="2020-04" db="EMBL/GenBank/DDBJ databases">
        <authorList>
            <person name="Yoon J."/>
        </authorList>
    </citation>
    <scope>NUCLEOTIDE SEQUENCE [LARGE SCALE GENOMIC DNA]</scope>
    <source>
        <strain evidence="1 2">KMU-166</strain>
    </source>
</reference>
<gene>
    <name evidence="1" type="ORF">HCU74_04705</name>
</gene>
<sequence>MKKWILRVAATLTVLLLFGFWLAFFSARPPLMTDRAVLAGDGSAINYCHFPALDGSGKRAEDIPKGNTPGCGYDHFPFPILAECTEPLPEEADDIRGLWIGVKGGNVGHVERVEQCGSRVVITSSGIIHDGGPNLNADTIGMNSNDTEGAVLFTIGDKEYCPRTSASMTWRNKVLEFNVFGWGPVVVKRYLTQGPNGEQLVWEYADGSTTYMERICTLPEDEKVPEERGLRWNIF</sequence>
<organism evidence="1 2">
    <name type="scientific">Spongiibacter thalassae</name>
    <dbReference type="NCBI Taxonomy" id="2721624"/>
    <lineage>
        <taxon>Bacteria</taxon>
        <taxon>Pseudomonadati</taxon>
        <taxon>Pseudomonadota</taxon>
        <taxon>Gammaproteobacteria</taxon>
        <taxon>Cellvibrionales</taxon>
        <taxon>Spongiibacteraceae</taxon>
        <taxon>Spongiibacter</taxon>
    </lineage>
</organism>
<dbReference type="RefSeq" id="WP_168449272.1">
    <property type="nucleotide sequence ID" value="NZ_JAAWWK010000002.1"/>
</dbReference>